<evidence type="ECO:0000256" key="1">
    <source>
        <dbReference type="SAM" id="MobiDB-lite"/>
    </source>
</evidence>
<keyword evidence="3" id="KW-1185">Reference proteome</keyword>
<organism evidence="2 3">
    <name type="scientific">Fusarium venenatum</name>
    <dbReference type="NCBI Taxonomy" id="56646"/>
    <lineage>
        <taxon>Eukaryota</taxon>
        <taxon>Fungi</taxon>
        <taxon>Dikarya</taxon>
        <taxon>Ascomycota</taxon>
        <taxon>Pezizomycotina</taxon>
        <taxon>Sordariomycetes</taxon>
        <taxon>Hypocreomycetidae</taxon>
        <taxon>Hypocreales</taxon>
        <taxon>Nectriaceae</taxon>
        <taxon>Fusarium</taxon>
    </lineage>
</organism>
<dbReference type="Proteomes" id="UP000245910">
    <property type="component" value="Chromosome III"/>
</dbReference>
<reference evidence="3" key="1">
    <citation type="submission" date="2014-10" db="EMBL/GenBank/DDBJ databases">
        <authorList>
            <person name="King R."/>
        </authorList>
    </citation>
    <scope>NUCLEOTIDE SEQUENCE [LARGE SCALE GENOMIC DNA]</scope>
    <source>
        <strain evidence="3">A3/5</strain>
    </source>
</reference>
<sequence length="176" mass="19056">MATALAWGMSFNQRPKRNIGKEGKKGHGHQLRPSVHPSIHTRLIHPSGAPSRWRYLPNSTSLARSLALSPVYRPFNLLHWVLALPCLAGISASLVARLCLFRRLSPGPVTASLIPAFCLTGLQTPSSYQIPRTLLFCSLPCLALPGLATATTNATGTDTDKRTLTSLLILSPSRKV</sequence>
<name>A0A2L2TSE3_9HYPO</name>
<dbReference type="EMBL" id="LN649231">
    <property type="protein sequence ID" value="CEI69141.1"/>
    <property type="molecule type" value="Genomic_DNA"/>
</dbReference>
<accession>A0A2L2TSE3</accession>
<proteinExistence type="predicted"/>
<feature type="region of interest" description="Disordered" evidence="1">
    <location>
        <begin position="7"/>
        <end position="33"/>
    </location>
</feature>
<evidence type="ECO:0000313" key="3">
    <source>
        <dbReference type="Proteomes" id="UP000245910"/>
    </source>
</evidence>
<dbReference type="AlphaFoldDB" id="A0A2L2TSE3"/>
<evidence type="ECO:0000313" key="2">
    <source>
        <dbReference type="EMBL" id="CEI69141.1"/>
    </source>
</evidence>
<protein>
    <submittedName>
        <fullName evidence="2">Uncharacterized protein</fullName>
    </submittedName>
</protein>